<reference evidence="7 8" key="1">
    <citation type="submission" date="2024-03" db="EMBL/GenBank/DDBJ databases">
        <title>Complete genome sequence of the green alga Chloropicon roscoffensis RCC1871.</title>
        <authorList>
            <person name="Lemieux C."/>
            <person name="Pombert J.-F."/>
            <person name="Otis C."/>
            <person name="Turmel M."/>
        </authorList>
    </citation>
    <scope>NUCLEOTIDE SEQUENCE [LARGE SCALE GENOMIC DNA]</scope>
    <source>
        <strain evidence="7 8">RCC1871</strain>
    </source>
</reference>
<evidence type="ECO:0000256" key="4">
    <source>
        <dbReference type="ARBA" id="ARBA00023235"/>
    </source>
</evidence>
<sequence>MGQTVRVHYTCRLENGRVFDSTYARQKPFTFKLGAGAVVPGWEEAVKQLCVGEKANCVIPASLAYGAKGVQGLIPPHSKLYLELELLSILL</sequence>
<dbReference type="GO" id="GO:0003755">
    <property type="term" value="F:peptidyl-prolyl cis-trans isomerase activity"/>
    <property type="evidence" value="ECO:0007669"/>
    <property type="project" value="UniProtKB-KW"/>
</dbReference>
<comment type="catalytic activity">
    <reaction evidence="1 5">
        <text>[protein]-peptidylproline (omega=180) = [protein]-peptidylproline (omega=0)</text>
        <dbReference type="Rhea" id="RHEA:16237"/>
        <dbReference type="Rhea" id="RHEA-COMP:10747"/>
        <dbReference type="Rhea" id="RHEA-COMP:10748"/>
        <dbReference type="ChEBI" id="CHEBI:83833"/>
        <dbReference type="ChEBI" id="CHEBI:83834"/>
        <dbReference type="EC" id="5.2.1.8"/>
    </reaction>
</comment>
<dbReference type="PANTHER" id="PTHR43811:SF19">
    <property type="entry name" value="39 KDA FK506-BINDING NUCLEAR PROTEIN"/>
    <property type="match status" value="1"/>
</dbReference>
<keyword evidence="8" id="KW-1185">Reference proteome</keyword>
<dbReference type="PROSITE" id="PS50059">
    <property type="entry name" value="FKBP_PPIASE"/>
    <property type="match status" value="1"/>
</dbReference>
<dbReference type="InterPro" id="IPR046357">
    <property type="entry name" value="PPIase_dom_sf"/>
</dbReference>
<dbReference type="EMBL" id="CP151505">
    <property type="protein sequence ID" value="WZN62283.1"/>
    <property type="molecule type" value="Genomic_DNA"/>
</dbReference>
<feature type="domain" description="PPIase FKBP-type" evidence="6">
    <location>
        <begin position="2"/>
        <end position="90"/>
    </location>
</feature>
<keyword evidence="4 5" id="KW-0413">Isomerase</keyword>
<evidence type="ECO:0000259" key="6">
    <source>
        <dbReference type="PROSITE" id="PS50059"/>
    </source>
</evidence>
<accession>A0AAX4P841</accession>
<dbReference type="PANTHER" id="PTHR43811">
    <property type="entry name" value="FKBP-TYPE PEPTIDYL-PROLYL CIS-TRANS ISOMERASE FKPA"/>
    <property type="match status" value="1"/>
</dbReference>
<dbReference type="Proteomes" id="UP001472866">
    <property type="component" value="Chromosome 05"/>
</dbReference>
<proteinExistence type="predicted"/>
<name>A0AAX4P841_9CHLO</name>
<keyword evidence="3 5" id="KW-0697">Rotamase</keyword>
<dbReference type="FunFam" id="3.10.50.40:FF:000006">
    <property type="entry name" value="Peptidyl-prolyl cis-trans isomerase"/>
    <property type="match status" value="1"/>
</dbReference>
<dbReference type="Gene3D" id="3.10.50.40">
    <property type="match status" value="1"/>
</dbReference>
<evidence type="ECO:0000313" key="7">
    <source>
        <dbReference type="EMBL" id="WZN62283.1"/>
    </source>
</evidence>
<dbReference type="InterPro" id="IPR001179">
    <property type="entry name" value="PPIase_FKBP_dom"/>
</dbReference>
<evidence type="ECO:0000256" key="1">
    <source>
        <dbReference type="ARBA" id="ARBA00000971"/>
    </source>
</evidence>
<evidence type="ECO:0000256" key="3">
    <source>
        <dbReference type="ARBA" id="ARBA00023110"/>
    </source>
</evidence>
<gene>
    <name evidence="7" type="ORF">HKI87_05g38190</name>
</gene>
<dbReference type="Pfam" id="PF00254">
    <property type="entry name" value="FKBP_C"/>
    <property type="match status" value="1"/>
</dbReference>
<dbReference type="SUPFAM" id="SSF54534">
    <property type="entry name" value="FKBP-like"/>
    <property type="match status" value="1"/>
</dbReference>
<evidence type="ECO:0000256" key="5">
    <source>
        <dbReference type="PROSITE-ProRule" id="PRU00277"/>
    </source>
</evidence>
<organism evidence="7 8">
    <name type="scientific">Chloropicon roscoffensis</name>
    <dbReference type="NCBI Taxonomy" id="1461544"/>
    <lineage>
        <taxon>Eukaryota</taxon>
        <taxon>Viridiplantae</taxon>
        <taxon>Chlorophyta</taxon>
        <taxon>Chloropicophyceae</taxon>
        <taxon>Chloropicales</taxon>
        <taxon>Chloropicaceae</taxon>
        <taxon>Chloropicon</taxon>
    </lineage>
</organism>
<dbReference type="AlphaFoldDB" id="A0AAX4P841"/>
<evidence type="ECO:0000313" key="8">
    <source>
        <dbReference type="Proteomes" id="UP001472866"/>
    </source>
</evidence>
<protein>
    <recommendedName>
        <fullName evidence="2 5">peptidylprolyl isomerase</fullName>
        <ecNumber evidence="2 5">5.2.1.8</ecNumber>
    </recommendedName>
</protein>
<evidence type="ECO:0000256" key="2">
    <source>
        <dbReference type="ARBA" id="ARBA00013194"/>
    </source>
</evidence>
<dbReference type="EC" id="5.2.1.8" evidence="2 5"/>